<organism evidence="1 2">
    <name type="scientific">Trichinella zimbabwensis</name>
    <dbReference type="NCBI Taxonomy" id="268475"/>
    <lineage>
        <taxon>Eukaryota</taxon>
        <taxon>Metazoa</taxon>
        <taxon>Ecdysozoa</taxon>
        <taxon>Nematoda</taxon>
        <taxon>Enoplea</taxon>
        <taxon>Dorylaimia</taxon>
        <taxon>Trichinellida</taxon>
        <taxon>Trichinellidae</taxon>
        <taxon>Trichinella</taxon>
    </lineage>
</organism>
<evidence type="ECO:0000313" key="1">
    <source>
        <dbReference type="EMBL" id="KRZ16112.1"/>
    </source>
</evidence>
<sequence length="63" mass="7042">MVLRTIAEINFARQFINVQHTAGYGKQALLSPSTARKPFNKPGCTQYCGYAYCICTHTIHGHI</sequence>
<gene>
    <name evidence="1" type="ORF">T11_7388</name>
</gene>
<dbReference type="OrthoDB" id="10473099at2759"/>
<comment type="caution">
    <text evidence="1">The sequence shown here is derived from an EMBL/GenBank/DDBJ whole genome shotgun (WGS) entry which is preliminary data.</text>
</comment>
<keyword evidence="2" id="KW-1185">Reference proteome</keyword>
<evidence type="ECO:0000313" key="2">
    <source>
        <dbReference type="Proteomes" id="UP000055024"/>
    </source>
</evidence>
<dbReference type="AlphaFoldDB" id="A0A0V1I0P4"/>
<proteinExistence type="predicted"/>
<protein>
    <submittedName>
        <fullName evidence="1">Uncharacterized protein</fullName>
    </submittedName>
</protein>
<dbReference type="Proteomes" id="UP000055024">
    <property type="component" value="Unassembled WGS sequence"/>
</dbReference>
<accession>A0A0V1I0P4</accession>
<dbReference type="EMBL" id="JYDP01000013">
    <property type="protein sequence ID" value="KRZ16112.1"/>
    <property type="molecule type" value="Genomic_DNA"/>
</dbReference>
<name>A0A0V1I0P4_9BILA</name>
<reference evidence="1 2" key="1">
    <citation type="submission" date="2015-01" db="EMBL/GenBank/DDBJ databases">
        <title>Evolution of Trichinella species and genotypes.</title>
        <authorList>
            <person name="Korhonen P.K."/>
            <person name="Edoardo P."/>
            <person name="Giuseppe L.R."/>
            <person name="Gasser R.B."/>
        </authorList>
    </citation>
    <scope>NUCLEOTIDE SEQUENCE [LARGE SCALE GENOMIC DNA]</scope>
    <source>
        <strain evidence="1">ISS1029</strain>
    </source>
</reference>